<evidence type="ECO:0000259" key="9">
    <source>
        <dbReference type="PROSITE" id="PS50075"/>
    </source>
</evidence>
<dbReference type="Gene3D" id="1.10.1200.10">
    <property type="entry name" value="ACP-like"/>
    <property type="match status" value="2"/>
</dbReference>
<evidence type="ECO:0000313" key="11">
    <source>
        <dbReference type="EMBL" id="MBY0207152.1"/>
    </source>
</evidence>
<evidence type="ECO:0000256" key="3">
    <source>
        <dbReference type="ARBA" id="ARBA00022450"/>
    </source>
</evidence>
<dbReference type="SUPFAM" id="SSF47336">
    <property type="entry name" value="ACP-like"/>
    <property type="match status" value="2"/>
</dbReference>
<dbReference type="InterPro" id="IPR006162">
    <property type="entry name" value="Ppantetheine_attach_site"/>
</dbReference>
<evidence type="ECO:0000256" key="4">
    <source>
        <dbReference type="ARBA" id="ARBA00022553"/>
    </source>
</evidence>
<feature type="non-terminal residue" evidence="11">
    <location>
        <position position="1776"/>
    </location>
</feature>
<dbReference type="RefSeq" id="WP_221791730.1">
    <property type="nucleotide sequence ID" value="NZ_JACLIC010000065.1"/>
</dbReference>
<proteinExistence type="inferred from homology"/>
<dbReference type="InterPro" id="IPR020845">
    <property type="entry name" value="AMP-binding_CS"/>
</dbReference>
<dbReference type="SUPFAM" id="SSF53901">
    <property type="entry name" value="Thiolase-like"/>
    <property type="match status" value="1"/>
</dbReference>
<evidence type="ECO:0000313" key="12">
    <source>
        <dbReference type="Proteomes" id="UP000706031"/>
    </source>
</evidence>
<dbReference type="PROSITE" id="PS52004">
    <property type="entry name" value="KS3_2"/>
    <property type="match status" value="1"/>
</dbReference>
<name>A0ABS7KSL6_9BACL</name>
<dbReference type="NCBIfam" id="TIGR01733">
    <property type="entry name" value="AA-adenyl-dom"/>
    <property type="match status" value="1"/>
</dbReference>
<dbReference type="SUPFAM" id="SSF56801">
    <property type="entry name" value="Acetyl-CoA synthetase-like"/>
    <property type="match status" value="1"/>
</dbReference>
<comment type="similarity">
    <text evidence="2">Belongs to the ATP-dependent AMP-binding enzyme family.</text>
</comment>
<dbReference type="PROSITE" id="PS00012">
    <property type="entry name" value="PHOSPHOPANTETHEINE"/>
    <property type="match status" value="1"/>
</dbReference>
<evidence type="ECO:0000256" key="6">
    <source>
        <dbReference type="ARBA" id="ARBA00022737"/>
    </source>
</evidence>
<evidence type="ECO:0000256" key="7">
    <source>
        <dbReference type="ARBA" id="ARBA00023194"/>
    </source>
</evidence>
<dbReference type="Proteomes" id="UP000706031">
    <property type="component" value="Unassembled WGS sequence"/>
</dbReference>
<dbReference type="InterPro" id="IPR020841">
    <property type="entry name" value="PKS_Beta-ketoAc_synthase_dom"/>
</dbReference>
<dbReference type="SMART" id="SM00825">
    <property type="entry name" value="PKS_KS"/>
    <property type="match status" value="1"/>
</dbReference>
<dbReference type="InterPro" id="IPR036736">
    <property type="entry name" value="ACP-like_sf"/>
</dbReference>
<keyword evidence="4" id="KW-0597">Phosphoprotein</keyword>
<keyword evidence="7" id="KW-0045">Antibiotic biosynthesis</keyword>
<protein>
    <submittedName>
        <fullName evidence="11">Amino acid adenylation domain-containing protein</fullName>
    </submittedName>
</protein>
<keyword evidence="8" id="KW-0511">Multifunctional enzyme</keyword>
<dbReference type="Gene3D" id="3.30.559.30">
    <property type="entry name" value="Nonribosomal peptide synthetase, condensation domain"/>
    <property type="match status" value="1"/>
</dbReference>
<dbReference type="InterPro" id="IPR045851">
    <property type="entry name" value="AMP-bd_C_sf"/>
</dbReference>
<dbReference type="InterPro" id="IPR032821">
    <property type="entry name" value="PKS_assoc"/>
</dbReference>
<evidence type="ECO:0000256" key="5">
    <source>
        <dbReference type="ARBA" id="ARBA00022679"/>
    </source>
</evidence>
<dbReference type="Gene3D" id="3.40.50.980">
    <property type="match status" value="2"/>
</dbReference>
<dbReference type="SUPFAM" id="SSF52777">
    <property type="entry name" value="CoA-dependent acyltransferases"/>
    <property type="match status" value="2"/>
</dbReference>
<dbReference type="Gene3D" id="2.30.38.10">
    <property type="entry name" value="Luciferase, Domain 3"/>
    <property type="match status" value="1"/>
</dbReference>
<dbReference type="CDD" id="cd00833">
    <property type="entry name" value="PKS"/>
    <property type="match status" value="1"/>
</dbReference>
<dbReference type="InterPro" id="IPR023213">
    <property type="entry name" value="CAT-like_dom_sf"/>
</dbReference>
<dbReference type="PROSITE" id="PS50075">
    <property type="entry name" value="CARRIER"/>
    <property type="match status" value="2"/>
</dbReference>
<feature type="domain" description="Carrier" evidence="9">
    <location>
        <begin position="1677"/>
        <end position="1752"/>
    </location>
</feature>
<evidence type="ECO:0000256" key="2">
    <source>
        <dbReference type="ARBA" id="ARBA00006432"/>
    </source>
</evidence>
<dbReference type="InterPro" id="IPR010071">
    <property type="entry name" value="AA_adenyl_dom"/>
</dbReference>
<dbReference type="PANTHER" id="PTHR45527">
    <property type="entry name" value="NONRIBOSOMAL PEPTIDE SYNTHETASE"/>
    <property type="match status" value="1"/>
</dbReference>
<gene>
    <name evidence="11" type="ORF">H7T88_28380</name>
</gene>
<dbReference type="InterPro" id="IPR018201">
    <property type="entry name" value="Ketoacyl_synth_AS"/>
</dbReference>
<dbReference type="InterPro" id="IPR014030">
    <property type="entry name" value="Ketoacyl_synth_N"/>
</dbReference>
<dbReference type="CDD" id="cd05930">
    <property type="entry name" value="A_NRPS"/>
    <property type="match status" value="1"/>
</dbReference>
<evidence type="ECO:0000259" key="10">
    <source>
        <dbReference type="PROSITE" id="PS52004"/>
    </source>
</evidence>
<accession>A0ABS7KSL6</accession>
<dbReference type="InterPro" id="IPR009081">
    <property type="entry name" value="PP-bd_ACP"/>
</dbReference>
<dbReference type="Pfam" id="PF00109">
    <property type="entry name" value="ketoacyl-synt"/>
    <property type="match status" value="1"/>
</dbReference>
<sequence length="1776" mass="199154">MFDFKSVNFDQLENEVDQIDIVSSPDIAIIGMSIKFPQAPDVHTFWRNISEGKDAVTTVSHDRKEDLKQLIAYHPALRTMDLEFDRMNYLEDIDKFDYGFFNISPNEADLMDPHQRLFVETAWHAIEDAGYGGTKLSNSNTGVYVGYSPSNVTYSRFVSEMSPESGYLSFVGNVSSVIASRIAYLMNLKGPSIMVDTACSSSLAALHLACQGLRAGECEQAIVGGVALNLFPLHLEGEEGIGIESTDGQTRSFDDLAEGPGGGEGVGAIMLKPLHRAIRDKDNIHSVIKGSAWNQDGKSIGLSAPSPVAQAEVIMKAWENAGVRPDSISYIEAHGSATKLGDPIEIEGITKAFHNYITLKQHCGVGSVKSNIGHLGAAAGLAGLIKSVLAMKNKKLPPSLNFSKPNRNINFMNSSVYVNTNLTDWEVDGPRRCGVSSFGVSGTNVHVVLEEYQEQETSLSLSRQDVPFYLGISAKDEEDLSNIFQSYDTFLKRGQVDLANFCYTANTGRGQEILRVLFSFRNIKELCDQLNAVLSGSNVKQAVKGIYYPNHSEFDTELPPVTRDFLAGKSADWELFYAPQETRKISIPVYPFKRTRCWVKPKVNAPALSKYIKNAELPVDEIEPTDGDETLQQMIVCIWKNVLGYNTIREQDNFFDLGGDSILAMKITNQINKKLSLKIEPVTLLSHPIMVDYLQAIEEKTHVRGTEDHHTAILPTNDANCYPLSLMQQRMFILNQLDEKSISYNIPLVAHVKGNWDKARFQEAIQRLVDRHKILHTRFGIVEGEPVQLLHKFDIEINCFKAASKEIQPIINQFVRPFNIFEEPLFRVSLVEISSIHHIILIDLHHIIADGTSMGILIQEFIALYEGQTLLPPVLSYPDFAVWQKNEQLKERYNNNKSYWLKVFSETAPVLELTTDFPRTTPRKQNGERIVFSLDAKLSENLLHLATESKMTLFMILLSGLYIVLQKYTHQEDIVIGSAVSGRYHPDTENMVGMFVNTLPLRGKPSTDKLISHFLHEIQEVVLGALQNQSYPFDELVADLKLERDNSRNPLFDVMFTMQNLHVENKDMGDVTIIPEVLFNKTSKFDLNISATESRGTIQFVLEYCTDLFTPHTINQIISHLVNVYGEIVVKKDMRISDIQVMSEIEHQQILLGFNSESIKLKEYSIHQVFEQQAALIPDQVAVIYDQANVTYAQLNQRANNVARILKAKEINTGSVVAIMVERSLAMVISMLGSLKAGAAYLPLDPDWPAERIRFVLEDSGAEVLLIQEKFASSFTSDVDLIVLDEIVGEDGVLSPELDHSSVDSHEMAYILYTSGTTGTPKGVIVEHRNVVDYIYSFYSDIPEWSKDSLRFAQIAPYYFDGSIKSIFGAILGGHTLYIVPEEIRSDPDSLTSFVRNNQIQVMDMTPSLVNLFLESNLSEKLQVETLFIGGEPLYAGTIRQFMENLMEETVIYNVYGPTETTVNATKHRIVRNQILSDQVSGIVPVGKPLPNRKLYVVDENMKIVPVGVSGELLIGGSGVARGYLNNSQMTTEKFIDSPFQPGDRLYKSGDIVKWLSDGSIQYIGRSDDQVKVRGYRIELQEIQAHMRQMPFVKNSYVTVVKGLLGENDLCVYFVPSDGDVLASNIQNRLSQFLPGYMVPTHYIALDKIPLLRNGKVDKEALPGPTFFHNVDSKVIQPRDVLEHELASIWRKVLHVENISVYDNFFSMGGNSLKAILLKSSLSKKLNIDIVLSDIFKYTTIESLANHIRTVDNTEYVSIPKTEELLTYPLTSSQQR</sequence>
<keyword evidence="6" id="KW-0677">Repeat</keyword>
<evidence type="ECO:0000256" key="8">
    <source>
        <dbReference type="ARBA" id="ARBA00023268"/>
    </source>
</evidence>
<dbReference type="Pfam" id="PF16197">
    <property type="entry name" value="KAsynt_C_assoc"/>
    <property type="match status" value="1"/>
</dbReference>
<dbReference type="Pfam" id="PF02801">
    <property type="entry name" value="Ketoacyl-synt_C"/>
    <property type="match status" value="1"/>
</dbReference>
<feature type="domain" description="Carrier" evidence="9">
    <location>
        <begin position="626"/>
        <end position="701"/>
    </location>
</feature>
<dbReference type="PROSITE" id="PS00606">
    <property type="entry name" value="KS3_1"/>
    <property type="match status" value="1"/>
</dbReference>
<organism evidence="11 12">
    <name type="scientific">Paenibacillus cucumis</name>
    <name type="common">ex Kampfer et al. 2016</name>
    <dbReference type="NCBI Taxonomy" id="1776858"/>
    <lineage>
        <taxon>Bacteria</taxon>
        <taxon>Bacillati</taxon>
        <taxon>Bacillota</taxon>
        <taxon>Bacilli</taxon>
        <taxon>Bacillales</taxon>
        <taxon>Paenibacillaceae</taxon>
        <taxon>Paenibacillus</taxon>
    </lineage>
</organism>
<reference evidence="11 12" key="1">
    <citation type="submission" date="2020-08" db="EMBL/GenBank/DDBJ databases">
        <title>Fungal Genomes of the International Space Station.</title>
        <authorList>
            <person name="Seuylemezian A."/>
            <person name="Singh N.K."/>
            <person name="Wood J."/>
            <person name="Venkateswaran K."/>
        </authorList>
    </citation>
    <scope>NUCLEOTIDE SEQUENCE [LARGE SCALE GENOMIC DNA]</scope>
    <source>
        <strain evidence="11 12">S/N-304-OC-R4</strain>
    </source>
</reference>
<comment type="caution">
    <text evidence="11">The sequence shown here is derived from an EMBL/GenBank/DDBJ whole genome shotgun (WGS) entry which is preliminary data.</text>
</comment>
<dbReference type="Gene3D" id="3.30.300.30">
    <property type="match status" value="1"/>
</dbReference>
<dbReference type="Gene3D" id="3.40.47.10">
    <property type="match status" value="1"/>
</dbReference>
<dbReference type="InterPro" id="IPR001242">
    <property type="entry name" value="Condensation_dom"/>
</dbReference>
<keyword evidence="3" id="KW-0596">Phosphopantetheine</keyword>
<dbReference type="InterPro" id="IPR000873">
    <property type="entry name" value="AMP-dep_synth/lig_dom"/>
</dbReference>
<dbReference type="Pfam" id="PF00668">
    <property type="entry name" value="Condensation"/>
    <property type="match status" value="1"/>
</dbReference>
<dbReference type="Gene3D" id="1.10.1240.100">
    <property type="match status" value="1"/>
</dbReference>
<dbReference type="InterPro" id="IPR016039">
    <property type="entry name" value="Thiolase-like"/>
</dbReference>
<comment type="cofactor">
    <cofactor evidence="1">
        <name>pantetheine 4'-phosphate</name>
        <dbReference type="ChEBI" id="CHEBI:47942"/>
    </cofactor>
</comment>
<dbReference type="Pfam" id="PF00501">
    <property type="entry name" value="AMP-binding"/>
    <property type="match status" value="1"/>
</dbReference>
<dbReference type="Gene3D" id="3.30.559.10">
    <property type="entry name" value="Chloramphenicol acetyltransferase-like domain"/>
    <property type="match status" value="1"/>
</dbReference>
<dbReference type="InterPro" id="IPR014031">
    <property type="entry name" value="Ketoacyl_synth_C"/>
</dbReference>
<evidence type="ECO:0000256" key="1">
    <source>
        <dbReference type="ARBA" id="ARBA00001957"/>
    </source>
</evidence>
<keyword evidence="5" id="KW-0808">Transferase</keyword>
<dbReference type="PANTHER" id="PTHR45527:SF1">
    <property type="entry name" value="FATTY ACID SYNTHASE"/>
    <property type="match status" value="1"/>
</dbReference>
<feature type="domain" description="Ketosynthase family 3 (KS3)" evidence="10">
    <location>
        <begin position="24"/>
        <end position="451"/>
    </location>
</feature>
<dbReference type="Pfam" id="PF00550">
    <property type="entry name" value="PP-binding"/>
    <property type="match status" value="2"/>
</dbReference>
<keyword evidence="12" id="KW-1185">Reference proteome</keyword>
<dbReference type="CDD" id="cd19531">
    <property type="entry name" value="LCL_NRPS-like"/>
    <property type="match status" value="1"/>
</dbReference>
<dbReference type="EMBL" id="JACLIC010000065">
    <property type="protein sequence ID" value="MBY0207152.1"/>
    <property type="molecule type" value="Genomic_DNA"/>
</dbReference>
<dbReference type="PROSITE" id="PS00455">
    <property type="entry name" value="AMP_BINDING"/>
    <property type="match status" value="1"/>
</dbReference>